<accession>A0A4Z1HAE2</accession>
<gene>
    <name evidence="1" type="ORF">BOTNAR_0819g00020</name>
</gene>
<evidence type="ECO:0000313" key="2">
    <source>
        <dbReference type="Proteomes" id="UP000297452"/>
    </source>
</evidence>
<proteinExistence type="predicted"/>
<reference evidence="1 2" key="1">
    <citation type="submission" date="2017-12" db="EMBL/GenBank/DDBJ databases">
        <title>Comparative genomics of Botrytis spp.</title>
        <authorList>
            <person name="Valero-Jimenez C.A."/>
            <person name="Tapia P."/>
            <person name="Veloso J."/>
            <person name="Silva-Moreno E."/>
            <person name="Staats M."/>
            <person name="Valdes J.H."/>
            <person name="Van Kan J.A.L."/>
        </authorList>
    </citation>
    <scope>NUCLEOTIDE SEQUENCE [LARGE SCALE GENOMIC DNA]</scope>
    <source>
        <strain evidence="1 2">MUCL2120</strain>
    </source>
</reference>
<name>A0A4Z1HAE2_9HELO</name>
<dbReference type="Proteomes" id="UP000297452">
    <property type="component" value="Unassembled WGS sequence"/>
</dbReference>
<protein>
    <submittedName>
        <fullName evidence="1">Uncharacterized protein</fullName>
    </submittedName>
</protein>
<dbReference type="OrthoDB" id="3945418at2759"/>
<organism evidence="1 2">
    <name type="scientific">Botryotinia narcissicola</name>
    <dbReference type="NCBI Taxonomy" id="278944"/>
    <lineage>
        <taxon>Eukaryota</taxon>
        <taxon>Fungi</taxon>
        <taxon>Dikarya</taxon>
        <taxon>Ascomycota</taxon>
        <taxon>Pezizomycotina</taxon>
        <taxon>Leotiomycetes</taxon>
        <taxon>Helotiales</taxon>
        <taxon>Sclerotiniaceae</taxon>
        <taxon>Botryotinia</taxon>
    </lineage>
</organism>
<keyword evidence="2" id="KW-1185">Reference proteome</keyword>
<dbReference type="EMBL" id="PQXJ01000815">
    <property type="protein sequence ID" value="TGO44452.1"/>
    <property type="molecule type" value="Genomic_DNA"/>
</dbReference>
<evidence type="ECO:0000313" key="1">
    <source>
        <dbReference type="EMBL" id="TGO44452.1"/>
    </source>
</evidence>
<comment type="caution">
    <text evidence="1">The sequence shown here is derived from an EMBL/GenBank/DDBJ whole genome shotgun (WGS) entry which is preliminary data.</text>
</comment>
<dbReference type="AlphaFoldDB" id="A0A4Z1HAE2"/>
<sequence length="69" mass="7930">MKQLPYPIPIIQKGLRIAINTSNRQTRNAPDQIMKYDDVKNVWFISPGIQQFGEQKTTIAMTNNNLQPT</sequence>